<organism evidence="2 3">
    <name type="scientific">Rubroshorea leprosula</name>
    <dbReference type="NCBI Taxonomy" id="152421"/>
    <lineage>
        <taxon>Eukaryota</taxon>
        <taxon>Viridiplantae</taxon>
        <taxon>Streptophyta</taxon>
        <taxon>Embryophyta</taxon>
        <taxon>Tracheophyta</taxon>
        <taxon>Spermatophyta</taxon>
        <taxon>Magnoliopsida</taxon>
        <taxon>eudicotyledons</taxon>
        <taxon>Gunneridae</taxon>
        <taxon>Pentapetalae</taxon>
        <taxon>rosids</taxon>
        <taxon>malvids</taxon>
        <taxon>Malvales</taxon>
        <taxon>Dipterocarpaceae</taxon>
        <taxon>Rubroshorea</taxon>
    </lineage>
</organism>
<name>A0AAV5KI74_9ROSI</name>
<dbReference type="EMBL" id="BPVZ01000065">
    <property type="protein sequence ID" value="GKV24321.1"/>
    <property type="molecule type" value="Genomic_DNA"/>
</dbReference>
<keyword evidence="3" id="KW-1185">Reference proteome</keyword>
<evidence type="ECO:0000313" key="3">
    <source>
        <dbReference type="Proteomes" id="UP001054252"/>
    </source>
</evidence>
<sequence>MLSPTLNPDPPPAAPSLPPLSSVHNKDEVMQGKPTGSTDPPKSFRDTLLDGSAPKSLPMVTYEELVEANITEASPMAEDGVDPTKEKVPKVKIPQAIWQRLCVPSSLSFWGNLLISTFSMLDY</sequence>
<protein>
    <submittedName>
        <fullName evidence="2">Uncharacterized protein</fullName>
    </submittedName>
</protein>
<gene>
    <name evidence="2" type="ORF">SLEP1_g33948</name>
</gene>
<feature type="region of interest" description="Disordered" evidence="1">
    <location>
        <begin position="1"/>
        <end position="55"/>
    </location>
</feature>
<feature type="compositionally biased region" description="Pro residues" evidence="1">
    <location>
        <begin position="7"/>
        <end position="18"/>
    </location>
</feature>
<accession>A0AAV5KI74</accession>
<evidence type="ECO:0000313" key="2">
    <source>
        <dbReference type="EMBL" id="GKV24321.1"/>
    </source>
</evidence>
<proteinExistence type="predicted"/>
<dbReference type="AlphaFoldDB" id="A0AAV5KI74"/>
<comment type="caution">
    <text evidence="2">The sequence shown here is derived from an EMBL/GenBank/DDBJ whole genome shotgun (WGS) entry which is preliminary data.</text>
</comment>
<evidence type="ECO:0000256" key="1">
    <source>
        <dbReference type="SAM" id="MobiDB-lite"/>
    </source>
</evidence>
<reference evidence="2 3" key="1">
    <citation type="journal article" date="2021" name="Commun. Biol.">
        <title>The genome of Shorea leprosula (Dipterocarpaceae) highlights the ecological relevance of drought in aseasonal tropical rainforests.</title>
        <authorList>
            <person name="Ng K.K.S."/>
            <person name="Kobayashi M.J."/>
            <person name="Fawcett J.A."/>
            <person name="Hatakeyama M."/>
            <person name="Paape T."/>
            <person name="Ng C.H."/>
            <person name="Ang C.C."/>
            <person name="Tnah L.H."/>
            <person name="Lee C.T."/>
            <person name="Nishiyama T."/>
            <person name="Sese J."/>
            <person name="O'Brien M.J."/>
            <person name="Copetti D."/>
            <person name="Mohd Noor M.I."/>
            <person name="Ong R.C."/>
            <person name="Putra M."/>
            <person name="Sireger I.Z."/>
            <person name="Indrioko S."/>
            <person name="Kosugi Y."/>
            <person name="Izuno A."/>
            <person name="Isagi Y."/>
            <person name="Lee S.L."/>
            <person name="Shimizu K.K."/>
        </authorList>
    </citation>
    <scope>NUCLEOTIDE SEQUENCE [LARGE SCALE GENOMIC DNA]</scope>
    <source>
        <strain evidence="2">214</strain>
    </source>
</reference>
<dbReference type="Proteomes" id="UP001054252">
    <property type="component" value="Unassembled WGS sequence"/>
</dbReference>